<evidence type="ECO:0000313" key="5">
    <source>
        <dbReference type="Proteomes" id="UP000481288"/>
    </source>
</evidence>
<proteinExistence type="predicted"/>
<organism evidence="4 5">
    <name type="scientific">Lachnellula cervina</name>
    <dbReference type="NCBI Taxonomy" id="1316786"/>
    <lineage>
        <taxon>Eukaryota</taxon>
        <taxon>Fungi</taxon>
        <taxon>Dikarya</taxon>
        <taxon>Ascomycota</taxon>
        <taxon>Pezizomycotina</taxon>
        <taxon>Leotiomycetes</taxon>
        <taxon>Helotiales</taxon>
        <taxon>Lachnaceae</taxon>
        <taxon>Lachnellula</taxon>
    </lineage>
</organism>
<dbReference type="InterPro" id="IPR050113">
    <property type="entry name" value="Ub_conjugating_enzyme"/>
</dbReference>
<dbReference type="SUPFAM" id="SSF54495">
    <property type="entry name" value="UBC-like"/>
    <property type="match status" value="1"/>
</dbReference>
<reference evidence="4 5" key="1">
    <citation type="submission" date="2018-05" db="EMBL/GenBank/DDBJ databases">
        <title>Whole genome sequencing for identification of molecular markers to develop diagnostic detection tools for the regulated plant pathogen Lachnellula willkommii.</title>
        <authorList>
            <person name="Giroux E."/>
            <person name="Bilodeau G."/>
        </authorList>
    </citation>
    <scope>NUCLEOTIDE SEQUENCE [LARGE SCALE GENOMIC DNA]</scope>
    <source>
        <strain evidence="4 5">CBS 625.97</strain>
    </source>
</reference>
<comment type="caution">
    <text evidence="4">The sequence shown here is derived from an EMBL/GenBank/DDBJ whole genome shotgun (WGS) entry which is preliminary data.</text>
</comment>
<protein>
    <submittedName>
        <fullName evidence="4">Putative ubiquitin-conjugating enzyme E2 W-B</fullName>
    </submittedName>
</protein>
<dbReference type="Gene3D" id="3.10.110.10">
    <property type="entry name" value="Ubiquitin Conjugating Enzyme"/>
    <property type="match status" value="1"/>
</dbReference>
<dbReference type="SMART" id="SM00212">
    <property type="entry name" value="UBCc"/>
    <property type="match status" value="1"/>
</dbReference>
<evidence type="ECO:0000259" key="3">
    <source>
        <dbReference type="PROSITE" id="PS50127"/>
    </source>
</evidence>
<evidence type="ECO:0000313" key="4">
    <source>
        <dbReference type="EMBL" id="TVY56360.1"/>
    </source>
</evidence>
<dbReference type="Proteomes" id="UP000481288">
    <property type="component" value="Unassembled WGS sequence"/>
</dbReference>
<dbReference type="CDD" id="cd00195">
    <property type="entry name" value="UBCc_UEV"/>
    <property type="match status" value="1"/>
</dbReference>
<gene>
    <name evidence="4" type="primary">ube2wb</name>
    <name evidence="4" type="ORF">LCER1_G004865</name>
</gene>
<dbReference type="InterPro" id="IPR016135">
    <property type="entry name" value="UBQ-conjugating_enzyme/RWD"/>
</dbReference>
<keyword evidence="1" id="KW-0833">Ubl conjugation pathway</keyword>
<evidence type="ECO:0000256" key="1">
    <source>
        <dbReference type="ARBA" id="ARBA00022786"/>
    </source>
</evidence>
<feature type="domain" description="UBC core" evidence="3">
    <location>
        <begin position="4"/>
        <end position="150"/>
    </location>
</feature>
<feature type="region of interest" description="Disordered" evidence="2">
    <location>
        <begin position="647"/>
        <end position="678"/>
    </location>
</feature>
<name>A0A7D8USR4_9HELO</name>
<accession>A0A7D8USR4</accession>
<dbReference type="InterPro" id="IPR000608">
    <property type="entry name" value="UBC"/>
</dbReference>
<dbReference type="EMBL" id="QGMG01000166">
    <property type="protein sequence ID" value="TVY56360.1"/>
    <property type="molecule type" value="Genomic_DNA"/>
</dbReference>
<keyword evidence="5" id="KW-1185">Reference proteome</keyword>
<dbReference type="OrthoDB" id="109543at2759"/>
<sequence>MASSLRKRLMQDIAELQSKPYPNITLHVQDDNITVACLILNVEEGYGPMHLTVVFPDNYPLSPPLIMMNSNVKHPNIYGSYICASILNTTEGYTPAYTLKGIAIQLLSFFSSEKVEQIGGGRLIDLTSYRNTHQYIQDTCVCEKCNFGVARSSTGNSIFIAATPITVHSSGTPGLGVGKWPTPRESAVLEKGLAGETQISQAVVQRPVKALATKAPFGIQDARIPDEMLLMFCDNLETEDLMVFAEAWDRVGRVMTKYDVIRTRELQCFLLKKDYATKDIKLGVGVSITQKGRLGFFESEFDLLSHEGYKDHRIRSSVQGVPFQRWLPLPISYGHWRKVQNDVSRSLSTLAEQARLGSVPLVQVIYHFMNDVVVKLNQQASDVPREFNYRYKAKSSLTHASEKAIESYFHLFHLLLCLAASQPEIIQAANRTLAAFTAGQTSKTACPNLGHLLVASLISDVEMTPAVIKSIIKETVTRNVVWTLDPTGANMPELAYLEPSPVSRYRLQHTFAASKTSYRLLMFLNLFRRAAVGSPRQPLPLILEAAFERHGAPPRGSARKLADAIKRIHAVDNFPDFLVCMGVERPSEEWFTGFLRRCVEASAEKGYSRMPFDQEQALWLRLRKEPGVEVRGGLVAVPVEMDGESFFPGRGRAAGGERGRGGRGRGRGRGRGHNFAGH</sequence>
<dbReference type="Pfam" id="PF00179">
    <property type="entry name" value="UQ_con"/>
    <property type="match status" value="1"/>
</dbReference>
<dbReference type="AlphaFoldDB" id="A0A7D8USR4"/>
<feature type="compositionally biased region" description="Basic residues" evidence="2">
    <location>
        <begin position="661"/>
        <end position="672"/>
    </location>
</feature>
<dbReference type="PANTHER" id="PTHR24067">
    <property type="entry name" value="UBIQUITIN-CONJUGATING ENZYME E2"/>
    <property type="match status" value="1"/>
</dbReference>
<dbReference type="PROSITE" id="PS50127">
    <property type="entry name" value="UBC_2"/>
    <property type="match status" value="1"/>
</dbReference>
<evidence type="ECO:0000256" key="2">
    <source>
        <dbReference type="SAM" id="MobiDB-lite"/>
    </source>
</evidence>